<dbReference type="Gene3D" id="3.80.10.10">
    <property type="entry name" value="Ribonuclease Inhibitor"/>
    <property type="match status" value="1"/>
</dbReference>
<evidence type="ECO:0000313" key="1">
    <source>
        <dbReference type="EMBL" id="KAK3582393.1"/>
    </source>
</evidence>
<dbReference type="SUPFAM" id="SSF51182">
    <property type="entry name" value="RmlC-like cupins"/>
    <property type="match status" value="1"/>
</dbReference>
<dbReference type="InterPro" id="IPR032675">
    <property type="entry name" value="LRR_dom_sf"/>
</dbReference>
<keyword evidence="2" id="KW-1185">Reference proteome</keyword>
<organism evidence="1 2">
    <name type="scientific">Potamilus streckersoni</name>
    <dbReference type="NCBI Taxonomy" id="2493646"/>
    <lineage>
        <taxon>Eukaryota</taxon>
        <taxon>Metazoa</taxon>
        <taxon>Spiralia</taxon>
        <taxon>Lophotrochozoa</taxon>
        <taxon>Mollusca</taxon>
        <taxon>Bivalvia</taxon>
        <taxon>Autobranchia</taxon>
        <taxon>Heteroconchia</taxon>
        <taxon>Palaeoheterodonta</taxon>
        <taxon>Unionida</taxon>
        <taxon>Unionoidea</taxon>
        <taxon>Unionidae</taxon>
        <taxon>Ambleminae</taxon>
        <taxon>Lampsilini</taxon>
        <taxon>Potamilus</taxon>
    </lineage>
</organism>
<protein>
    <submittedName>
        <fullName evidence="1">Uncharacterized protein</fullName>
    </submittedName>
</protein>
<gene>
    <name evidence="1" type="ORF">CHS0354_023937</name>
</gene>
<dbReference type="InterPro" id="IPR014710">
    <property type="entry name" value="RmlC-like_jellyroll"/>
</dbReference>
<dbReference type="EMBL" id="JAEAOA010001427">
    <property type="protein sequence ID" value="KAK3582393.1"/>
    <property type="molecule type" value="Genomic_DNA"/>
</dbReference>
<name>A0AAE0RZG5_9BIVA</name>
<reference evidence="1" key="2">
    <citation type="journal article" date="2021" name="Genome Biol. Evol.">
        <title>Developing a high-quality reference genome for a parasitic bivalve with doubly uniparental inheritance (Bivalvia: Unionida).</title>
        <authorList>
            <person name="Smith C.H."/>
        </authorList>
    </citation>
    <scope>NUCLEOTIDE SEQUENCE</scope>
    <source>
        <strain evidence="1">CHS0354</strain>
        <tissue evidence="1">Mantle</tissue>
    </source>
</reference>
<reference evidence="1" key="1">
    <citation type="journal article" date="2021" name="Genome Biol. Evol.">
        <title>A High-Quality Reference Genome for a Parasitic Bivalve with Doubly Uniparental Inheritance (Bivalvia: Unionida).</title>
        <authorList>
            <person name="Smith C.H."/>
        </authorList>
    </citation>
    <scope>NUCLEOTIDE SEQUENCE</scope>
    <source>
        <strain evidence="1">CHS0354</strain>
    </source>
</reference>
<dbReference type="Pfam" id="PF23952">
    <property type="entry name" value="LRR_EndoS"/>
    <property type="match status" value="1"/>
</dbReference>
<dbReference type="Gene3D" id="2.60.120.10">
    <property type="entry name" value="Jelly Rolls"/>
    <property type="match status" value="1"/>
</dbReference>
<dbReference type="Proteomes" id="UP001195483">
    <property type="component" value="Unassembled WGS sequence"/>
</dbReference>
<dbReference type="InterPro" id="IPR011051">
    <property type="entry name" value="RmlC_Cupin_sf"/>
</dbReference>
<dbReference type="SUPFAM" id="SSF52047">
    <property type="entry name" value="RNI-like"/>
    <property type="match status" value="1"/>
</dbReference>
<comment type="caution">
    <text evidence="1">The sequence shown here is derived from an EMBL/GenBank/DDBJ whole genome shotgun (WGS) entry which is preliminary data.</text>
</comment>
<proteinExistence type="predicted"/>
<reference evidence="1" key="3">
    <citation type="submission" date="2023-05" db="EMBL/GenBank/DDBJ databases">
        <authorList>
            <person name="Smith C.H."/>
        </authorList>
    </citation>
    <scope>NUCLEOTIDE SEQUENCE</scope>
    <source>
        <strain evidence="1">CHS0354</strain>
        <tissue evidence="1">Mantle</tissue>
    </source>
</reference>
<sequence length="434" mass="47675">MCFNRNSELRLIVSPSNALNKNIGYTVTGDMNSSGTNNIISVTYTNGVFTITPKGGDARGVTTLTVTSKDGSNISATINITVGDYFFIPDEAFRAVAKRYSVLPNPIFVETIDGVDALNTQKAAAYSGNLNFQDKGVTDVTGIEYFTGITHLNIGINKITSLDLSKSKELEVVGCEENPSLKTLNVKGLSKLTTLIANNSILESVDISGLTLLDGTNLAPGNDITAVKIHYSLLGGGTPTQGVPLLTLGTAYTELNRVKNKGTLEHYDTATKVWTPLQAGDFQIIQSNRGIQHQERVAKNSRAFQIWFDPHFYEAIKLAPSYIDYHSKDFQSKKENGIPTLTYIGKGSTANALTPNLTIKKLLFKEQTKTHIQLNEAMSYTFYVLYGKGFADNQNIEKDDAIRISNARALGIDFQGELFYIETPTMLEYDTIWR</sequence>
<accession>A0AAE0RZG5</accession>
<evidence type="ECO:0000313" key="2">
    <source>
        <dbReference type="Proteomes" id="UP001195483"/>
    </source>
</evidence>
<dbReference type="AlphaFoldDB" id="A0AAE0RZG5"/>